<evidence type="ECO:0000313" key="13">
    <source>
        <dbReference type="Proteomes" id="UP000657177"/>
    </source>
</evidence>
<gene>
    <name evidence="8 12" type="primary">nadE</name>
    <name evidence="12" type="ORF">G5B42_00920</name>
</gene>
<keyword evidence="6 8" id="KW-0460">Magnesium</keyword>
<evidence type="ECO:0000259" key="11">
    <source>
        <dbReference type="Pfam" id="PF02540"/>
    </source>
</evidence>
<evidence type="ECO:0000256" key="10">
    <source>
        <dbReference type="RuleBase" id="RU003812"/>
    </source>
</evidence>
<dbReference type="GO" id="GO:0009435">
    <property type="term" value="P:NAD+ biosynthetic process"/>
    <property type="evidence" value="ECO:0007669"/>
    <property type="project" value="UniProtKB-UniRule"/>
</dbReference>
<evidence type="ECO:0000256" key="6">
    <source>
        <dbReference type="ARBA" id="ARBA00022842"/>
    </source>
</evidence>
<feature type="binding site" description="in other chain" evidence="8">
    <location>
        <position position="114"/>
    </location>
    <ligand>
        <name>deamido-NAD(+)</name>
        <dbReference type="ChEBI" id="CHEBI:58437"/>
        <note>ligand shared between two neighboring subunits</note>
    </ligand>
</feature>
<comment type="similarity">
    <text evidence="1 8 9">Belongs to the NAD synthetase family.</text>
</comment>
<comment type="subunit">
    <text evidence="8">Homodimer.</text>
</comment>
<dbReference type="AlphaFoldDB" id="A0A8J6HYB8"/>
<keyword evidence="4 8" id="KW-0547">Nucleotide-binding</keyword>
<dbReference type="SUPFAM" id="SSF52402">
    <property type="entry name" value="Adenine nucleotide alpha hydrolases-like"/>
    <property type="match status" value="1"/>
</dbReference>
<dbReference type="UniPathway" id="UPA00253">
    <property type="reaction ID" value="UER00333"/>
</dbReference>
<keyword evidence="3 8" id="KW-0479">Metal-binding</keyword>
<feature type="binding site" evidence="8">
    <location>
        <position position="154"/>
    </location>
    <ligand>
        <name>deamido-NAD(+)</name>
        <dbReference type="ChEBI" id="CHEBI:58437"/>
        <note>ligand shared between two neighboring subunits</note>
    </ligand>
</feature>
<dbReference type="GO" id="GO:0008795">
    <property type="term" value="F:NAD+ synthase activity"/>
    <property type="evidence" value="ECO:0007669"/>
    <property type="project" value="UniProtKB-UniRule"/>
</dbReference>
<name>A0A8J6HYB8_9FIRM</name>
<dbReference type="PANTHER" id="PTHR23090">
    <property type="entry name" value="NH 3 /GLUTAMINE-DEPENDENT NAD + SYNTHETASE"/>
    <property type="match status" value="1"/>
</dbReference>
<protein>
    <recommendedName>
        <fullName evidence="8 10">NH(3)-dependent NAD(+) synthetase</fullName>
        <ecNumber evidence="8 10">6.3.1.5</ecNumber>
    </recommendedName>
</protein>
<dbReference type="GO" id="GO:0004359">
    <property type="term" value="F:glutaminase activity"/>
    <property type="evidence" value="ECO:0007669"/>
    <property type="project" value="InterPro"/>
</dbReference>
<feature type="domain" description="NAD/GMP synthase" evidence="11">
    <location>
        <begin position="7"/>
        <end position="233"/>
    </location>
</feature>
<dbReference type="GO" id="GO:0005737">
    <property type="term" value="C:cytoplasm"/>
    <property type="evidence" value="ECO:0007669"/>
    <property type="project" value="InterPro"/>
</dbReference>
<feature type="binding site" evidence="8">
    <location>
        <position position="35"/>
    </location>
    <ligand>
        <name>Mg(2+)</name>
        <dbReference type="ChEBI" id="CHEBI:18420"/>
    </ligand>
</feature>
<dbReference type="EMBL" id="JAAKDE010000002">
    <property type="protein sequence ID" value="MBA2132120.1"/>
    <property type="molecule type" value="Genomic_DNA"/>
</dbReference>
<feature type="binding site" evidence="8">
    <location>
        <begin position="29"/>
        <end position="36"/>
    </location>
    <ligand>
        <name>ATP</name>
        <dbReference type="ChEBI" id="CHEBI:30616"/>
    </ligand>
</feature>
<proteinExistence type="inferred from homology"/>
<feature type="binding site" evidence="8">
    <location>
        <position position="185"/>
    </location>
    <ligand>
        <name>ATP</name>
        <dbReference type="ChEBI" id="CHEBI:30616"/>
    </ligand>
</feature>
<dbReference type="GO" id="GO:0003952">
    <property type="term" value="F:NAD+ synthase (glutamine-hydrolyzing) activity"/>
    <property type="evidence" value="ECO:0007669"/>
    <property type="project" value="InterPro"/>
</dbReference>
<evidence type="ECO:0000256" key="3">
    <source>
        <dbReference type="ARBA" id="ARBA00022723"/>
    </source>
</evidence>
<dbReference type="GO" id="GO:0005524">
    <property type="term" value="F:ATP binding"/>
    <property type="evidence" value="ECO:0007669"/>
    <property type="project" value="UniProtKB-UniRule"/>
</dbReference>
<evidence type="ECO:0000256" key="5">
    <source>
        <dbReference type="ARBA" id="ARBA00022840"/>
    </source>
</evidence>
<evidence type="ECO:0000313" key="12">
    <source>
        <dbReference type="EMBL" id="MBA2132120.1"/>
    </source>
</evidence>
<keyword evidence="5 8" id="KW-0067">ATP-binding</keyword>
<feature type="binding site" evidence="8">
    <location>
        <position position="163"/>
    </location>
    <ligand>
        <name>ATP</name>
        <dbReference type="ChEBI" id="CHEBI:30616"/>
    </ligand>
</feature>
<keyword evidence="2 8" id="KW-0436">Ligase</keyword>
<organism evidence="12 13">
    <name type="scientific">Capillibacterium thermochitinicola</name>
    <dbReference type="NCBI Taxonomy" id="2699427"/>
    <lineage>
        <taxon>Bacteria</taxon>
        <taxon>Bacillati</taxon>
        <taxon>Bacillota</taxon>
        <taxon>Capillibacterium</taxon>
    </lineage>
</organism>
<evidence type="ECO:0000256" key="8">
    <source>
        <dbReference type="HAMAP-Rule" id="MF_00193"/>
    </source>
</evidence>
<feature type="binding site" evidence="8">
    <location>
        <position position="134"/>
    </location>
    <ligand>
        <name>ATP</name>
        <dbReference type="ChEBI" id="CHEBI:30616"/>
    </ligand>
</feature>
<dbReference type="CDD" id="cd00553">
    <property type="entry name" value="NAD_synthase"/>
    <property type="match status" value="1"/>
</dbReference>
<dbReference type="Pfam" id="PF02540">
    <property type="entry name" value="NAD_synthase"/>
    <property type="match status" value="1"/>
</dbReference>
<dbReference type="PANTHER" id="PTHR23090:SF9">
    <property type="entry name" value="GLUTAMINE-DEPENDENT NAD(+) SYNTHETASE"/>
    <property type="match status" value="1"/>
</dbReference>
<dbReference type="InterPro" id="IPR003694">
    <property type="entry name" value="NAD_synthase"/>
</dbReference>
<dbReference type="InterPro" id="IPR014729">
    <property type="entry name" value="Rossmann-like_a/b/a_fold"/>
</dbReference>
<evidence type="ECO:0000256" key="7">
    <source>
        <dbReference type="ARBA" id="ARBA00023027"/>
    </source>
</evidence>
<dbReference type="RefSeq" id="WP_181338568.1">
    <property type="nucleotide sequence ID" value="NZ_JAAKDE010000002.1"/>
</dbReference>
<sequence>MDYAAVYEKIVAWLRAAVAAANAKGLVVGISGGVDSAVTAVLCKAACPESTLGLILPIKSDPKDVMDARMVAREYKIPVRVIELSGVFEQLLEEVSGWGGQESSPLAVANLKARLRMTALYYMANEYNYLVVGTGNATELALGYFTKYGDGGVDLLPLGNLAKADVYGLARHLKIPDAIVAKAPSAGLLPGQTDEGELGYSYQALEAVLYGNGGDPAVRAFVEKRREENRHKLTPPPRAPLP</sequence>
<comment type="pathway">
    <text evidence="8">Cofactor biosynthesis; NAD(+) biosynthesis; NAD(+) from deamido-NAD(+) (ammonia route): step 1/1.</text>
</comment>
<comment type="function">
    <text evidence="8">Catalyzes the ATP-dependent amidation of deamido-NAD to form NAD. Uses ammonia as a nitrogen source.</text>
</comment>
<keyword evidence="13" id="KW-1185">Reference proteome</keyword>
<keyword evidence="7 8" id="KW-0520">NAD</keyword>
<evidence type="ECO:0000256" key="2">
    <source>
        <dbReference type="ARBA" id="ARBA00022598"/>
    </source>
</evidence>
<dbReference type="GO" id="GO:0046872">
    <property type="term" value="F:metal ion binding"/>
    <property type="evidence" value="ECO:0007669"/>
    <property type="project" value="UniProtKB-KW"/>
</dbReference>
<dbReference type="NCBIfam" id="TIGR00552">
    <property type="entry name" value="nadE"/>
    <property type="match status" value="1"/>
</dbReference>
<evidence type="ECO:0000256" key="1">
    <source>
        <dbReference type="ARBA" id="ARBA00005859"/>
    </source>
</evidence>
<evidence type="ECO:0000256" key="4">
    <source>
        <dbReference type="ARBA" id="ARBA00022741"/>
    </source>
</evidence>
<dbReference type="InterPro" id="IPR022926">
    <property type="entry name" value="NH(3)-dep_NAD(+)_synth"/>
</dbReference>
<accession>A0A8J6HYB8</accession>
<dbReference type="HAMAP" id="MF_00193">
    <property type="entry name" value="NadE_ammonia_dep"/>
    <property type="match status" value="1"/>
</dbReference>
<feature type="binding site" description="in other chain" evidence="8">
    <location>
        <position position="147"/>
    </location>
    <ligand>
        <name>deamido-NAD(+)</name>
        <dbReference type="ChEBI" id="CHEBI:58437"/>
        <note>ligand shared between two neighboring subunits</note>
    </ligand>
</feature>
<feature type="binding site" description="in other chain" evidence="8">
    <location>
        <begin position="231"/>
        <end position="232"/>
    </location>
    <ligand>
        <name>deamido-NAD(+)</name>
        <dbReference type="ChEBI" id="CHEBI:58437"/>
        <note>ligand shared between two neighboring subunits</note>
    </ligand>
</feature>
<feature type="binding site" evidence="8">
    <location>
        <position position="139"/>
    </location>
    <ligand>
        <name>Mg(2+)</name>
        <dbReference type="ChEBI" id="CHEBI:18420"/>
    </ligand>
</feature>
<dbReference type="InterPro" id="IPR022310">
    <property type="entry name" value="NAD/GMP_synthase"/>
</dbReference>
<dbReference type="Proteomes" id="UP000657177">
    <property type="component" value="Unassembled WGS sequence"/>
</dbReference>
<dbReference type="EC" id="6.3.1.5" evidence="8 10"/>
<reference evidence="12" key="1">
    <citation type="submission" date="2020-06" db="EMBL/GenBank/DDBJ databases">
        <title>Novel chitinolytic bacterium.</title>
        <authorList>
            <person name="Ungkulpasvich U."/>
            <person name="Kosugi A."/>
            <person name="Uke A."/>
        </authorList>
    </citation>
    <scope>NUCLEOTIDE SEQUENCE</scope>
    <source>
        <strain evidence="12">UUS1-1</strain>
    </source>
</reference>
<comment type="catalytic activity">
    <reaction evidence="8 10">
        <text>deamido-NAD(+) + NH4(+) + ATP = AMP + diphosphate + NAD(+) + H(+)</text>
        <dbReference type="Rhea" id="RHEA:21188"/>
        <dbReference type="ChEBI" id="CHEBI:15378"/>
        <dbReference type="ChEBI" id="CHEBI:28938"/>
        <dbReference type="ChEBI" id="CHEBI:30616"/>
        <dbReference type="ChEBI" id="CHEBI:33019"/>
        <dbReference type="ChEBI" id="CHEBI:57540"/>
        <dbReference type="ChEBI" id="CHEBI:58437"/>
        <dbReference type="ChEBI" id="CHEBI:456215"/>
        <dbReference type="EC" id="6.3.1.5"/>
    </reaction>
</comment>
<evidence type="ECO:0000256" key="9">
    <source>
        <dbReference type="RuleBase" id="RU003811"/>
    </source>
</evidence>
<comment type="caution">
    <text evidence="12">The sequence shown here is derived from an EMBL/GenBank/DDBJ whole genome shotgun (WGS) entry which is preliminary data.</text>
</comment>
<dbReference type="Gene3D" id="3.40.50.620">
    <property type="entry name" value="HUPs"/>
    <property type="match status" value="1"/>
</dbReference>